<dbReference type="Proteomes" id="UP000217676">
    <property type="component" value="Chromosome"/>
</dbReference>
<evidence type="ECO:0000259" key="4">
    <source>
        <dbReference type="PROSITE" id="PS51184"/>
    </source>
</evidence>
<dbReference type="Gene3D" id="2.60.120.650">
    <property type="entry name" value="Cupin"/>
    <property type="match status" value="1"/>
</dbReference>
<dbReference type="Pfam" id="PF08007">
    <property type="entry name" value="JmjC_2"/>
    <property type="match status" value="1"/>
</dbReference>
<keyword evidence="3" id="KW-0408">Iron</keyword>
<evidence type="ECO:0000256" key="1">
    <source>
        <dbReference type="ARBA" id="ARBA00001954"/>
    </source>
</evidence>
<comment type="cofactor">
    <cofactor evidence="1">
        <name>Fe(2+)</name>
        <dbReference type="ChEBI" id="CHEBI:29033"/>
    </cofactor>
</comment>
<evidence type="ECO:0000256" key="2">
    <source>
        <dbReference type="ARBA" id="ARBA00022723"/>
    </source>
</evidence>
<dbReference type="KEGG" id="slau:SLA_7064"/>
<dbReference type="GO" id="GO:0046872">
    <property type="term" value="F:metal ion binding"/>
    <property type="evidence" value="ECO:0007669"/>
    <property type="project" value="UniProtKB-KW"/>
</dbReference>
<name>A0A160PA08_STRLU</name>
<evidence type="ECO:0000256" key="3">
    <source>
        <dbReference type="ARBA" id="ARBA00023004"/>
    </source>
</evidence>
<dbReference type="AlphaFoldDB" id="A0A160PA08"/>
<keyword evidence="6" id="KW-1185">Reference proteome</keyword>
<dbReference type="GO" id="GO:0032453">
    <property type="term" value="F:histone H3K4 demethylase activity"/>
    <property type="evidence" value="ECO:0007669"/>
    <property type="project" value="TreeGrafter"/>
</dbReference>
<dbReference type="GO" id="GO:0051864">
    <property type="term" value="F:histone H3K36 demethylase activity"/>
    <property type="evidence" value="ECO:0007669"/>
    <property type="project" value="TreeGrafter"/>
</dbReference>
<gene>
    <name evidence="5" type="ORF">SLA_7064</name>
</gene>
<proteinExistence type="predicted"/>
<evidence type="ECO:0000313" key="6">
    <source>
        <dbReference type="Proteomes" id="UP000217676"/>
    </source>
</evidence>
<protein>
    <submittedName>
        <fullName evidence="5">Cupin 4 family protein</fullName>
    </submittedName>
</protein>
<dbReference type="PANTHER" id="PTHR13096:SF8">
    <property type="entry name" value="RIBOSOMAL OXYGENASE 1"/>
    <property type="match status" value="1"/>
</dbReference>
<dbReference type="SUPFAM" id="SSF51197">
    <property type="entry name" value="Clavaminate synthase-like"/>
    <property type="match status" value="1"/>
</dbReference>
<feature type="domain" description="JmjC" evidence="4">
    <location>
        <begin position="98"/>
        <end position="234"/>
    </location>
</feature>
<keyword evidence="2" id="KW-0479">Metal-binding</keyword>
<dbReference type="InterPro" id="IPR039994">
    <property type="entry name" value="NO66-like"/>
</dbReference>
<organism evidence="5 6">
    <name type="scientific">Streptomyces laurentii</name>
    <dbReference type="NCBI Taxonomy" id="39478"/>
    <lineage>
        <taxon>Bacteria</taxon>
        <taxon>Bacillati</taxon>
        <taxon>Actinomycetota</taxon>
        <taxon>Actinomycetes</taxon>
        <taxon>Kitasatosporales</taxon>
        <taxon>Streptomycetaceae</taxon>
        <taxon>Streptomyces</taxon>
    </lineage>
</organism>
<dbReference type="PROSITE" id="PS51184">
    <property type="entry name" value="JMJC"/>
    <property type="match status" value="1"/>
</dbReference>
<dbReference type="EMBL" id="AP017424">
    <property type="protein sequence ID" value="BAU87930.1"/>
    <property type="molecule type" value="Genomic_DNA"/>
</dbReference>
<evidence type="ECO:0000313" key="5">
    <source>
        <dbReference type="EMBL" id="BAU87930.1"/>
    </source>
</evidence>
<accession>A0A160PA08</accession>
<reference evidence="5 6" key="1">
    <citation type="journal article" date="2016" name="Genome Announc.">
        <title>Complete Genome Sequence of Thiostrepton-Producing Streptomyces laurentii ATCC 31255.</title>
        <authorList>
            <person name="Doi K."/>
            <person name="Fujino Y."/>
            <person name="Nagayoshi Y."/>
            <person name="Ohshima T."/>
            <person name="Ogata S."/>
        </authorList>
    </citation>
    <scope>NUCLEOTIDE SEQUENCE [LARGE SCALE GENOMIC DNA]</scope>
    <source>
        <strain evidence="5 6">ATCC 31255</strain>
    </source>
</reference>
<dbReference type="PANTHER" id="PTHR13096">
    <property type="entry name" value="MINA53 MYC INDUCED NUCLEAR ANTIGEN"/>
    <property type="match status" value="1"/>
</dbReference>
<dbReference type="InterPro" id="IPR003347">
    <property type="entry name" value="JmjC_dom"/>
</dbReference>
<sequence>MDWLERCVPDAEQLLGTYWRKEPVLLRPRNPPLEVLTLTDVDALLDAGLLRVPYVGLYTAQGKIDDERFCPTRVVTGSPAQGYVDAAAVRRLIDEERATLQFRYVDQWHPPVRELTRGVAERLGRLVEAFFFLSRPGRRGPVHRDDGDLLAIQLSGAKHWQVYAGPADGDWAPVREENPGAPLLDTVLEAGEVLYVPRGFAHTATAVGDSSSAHLTVVVREAGAEHLRAALLTRIVDGLTLPGRPLDDDALLRTAADLLDHLGTRLDAVTPEDVIGQARPRAYSNRQTV</sequence>